<comment type="caution">
    <text evidence="2">The sequence shown here is derived from an EMBL/GenBank/DDBJ whole genome shotgun (WGS) entry which is preliminary data.</text>
</comment>
<dbReference type="AlphaFoldDB" id="A0AA40CRJ9"/>
<evidence type="ECO:0000313" key="3">
    <source>
        <dbReference type="Proteomes" id="UP001174936"/>
    </source>
</evidence>
<evidence type="ECO:0000313" key="2">
    <source>
        <dbReference type="EMBL" id="KAK0648037.1"/>
    </source>
</evidence>
<accession>A0AA40CRJ9</accession>
<evidence type="ECO:0000256" key="1">
    <source>
        <dbReference type="SAM" id="Phobius"/>
    </source>
</evidence>
<feature type="transmembrane region" description="Helical" evidence="1">
    <location>
        <begin position="55"/>
        <end position="85"/>
    </location>
</feature>
<name>A0AA40CRJ9_9PEZI</name>
<dbReference type="EMBL" id="JAULSV010000003">
    <property type="protein sequence ID" value="KAK0648037.1"/>
    <property type="molecule type" value="Genomic_DNA"/>
</dbReference>
<keyword evidence="1" id="KW-0812">Transmembrane</keyword>
<gene>
    <name evidence="2" type="ORF">B0T16DRAFT_455543</name>
</gene>
<keyword evidence="3" id="KW-1185">Reference proteome</keyword>
<proteinExistence type="predicted"/>
<reference evidence="2" key="1">
    <citation type="submission" date="2023-06" db="EMBL/GenBank/DDBJ databases">
        <title>Genome-scale phylogeny and comparative genomics of the fungal order Sordariales.</title>
        <authorList>
            <consortium name="Lawrence Berkeley National Laboratory"/>
            <person name="Hensen N."/>
            <person name="Bonometti L."/>
            <person name="Westerberg I."/>
            <person name="Brannstrom I.O."/>
            <person name="Guillou S."/>
            <person name="Cros-Aarteil S."/>
            <person name="Calhoun S."/>
            <person name="Haridas S."/>
            <person name="Kuo A."/>
            <person name="Mondo S."/>
            <person name="Pangilinan J."/>
            <person name="Riley R."/>
            <person name="Labutti K."/>
            <person name="Andreopoulos B."/>
            <person name="Lipzen A."/>
            <person name="Chen C."/>
            <person name="Yanf M."/>
            <person name="Daum C."/>
            <person name="Ng V."/>
            <person name="Clum A."/>
            <person name="Steindorff A."/>
            <person name="Ohm R."/>
            <person name="Martin F."/>
            <person name="Silar P."/>
            <person name="Natvig D."/>
            <person name="Lalanne C."/>
            <person name="Gautier V."/>
            <person name="Ament-Velasquez S.L."/>
            <person name="Kruys A."/>
            <person name="Hutchinson M.I."/>
            <person name="Powell A.J."/>
            <person name="Barry K."/>
            <person name="Miller A.N."/>
            <person name="Grigoriev I.V."/>
            <person name="Debuchy R."/>
            <person name="Gladieux P."/>
            <person name="Thoren M.H."/>
            <person name="Johannesson H."/>
        </authorList>
    </citation>
    <scope>NUCLEOTIDE SEQUENCE</scope>
    <source>
        <strain evidence="2">SMH2532-1</strain>
    </source>
</reference>
<sequence length="153" mass="17031">MNTPSPTFDFYAPNLTIPEWDPAGTHRQNPTPTPTPASSGEVFHFGKSYCSDSDYVFSFCFMTVVAWFFIVVAIIGVVSMIAWFLKRRFFHEKSCQEVMEMCGWRRRRDLEAEGDVESQVGAAAVPVSVQPVGPPFPIATARSVAMGMQIRGV</sequence>
<organism evidence="2 3">
    <name type="scientific">Cercophora newfieldiana</name>
    <dbReference type="NCBI Taxonomy" id="92897"/>
    <lineage>
        <taxon>Eukaryota</taxon>
        <taxon>Fungi</taxon>
        <taxon>Dikarya</taxon>
        <taxon>Ascomycota</taxon>
        <taxon>Pezizomycotina</taxon>
        <taxon>Sordariomycetes</taxon>
        <taxon>Sordariomycetidae</taxon>
        <taxon>Sordariales</taxon>
        <taxon>Lasiosphaeriaceae</taxon>
        <taxon>Cercophora</taxon>
    </lineage>
</organism>
<keyword evidence="1" id="KW-0472">Membrane</keyword>
<protein>
    <submittedName>
        <fullName evidence="2">Uncharacterized protein</fullName>
    </submittedName>
</protein>
<keyword evidence="1" id="KW-1133">Transmembrane helix</keyword>
<dbReference type="Proteomes" id="UP001174936">
    <property type="component" value="Unassembled WGS sequence"/>
</dbReference>